<evidence type="ECO:0000256" key="3">
    <source>
        <dbReference type="ARBA" id="ARBA00023002"/>
    </source>
</evidence>
<evidence type="ECO:0000256" key="2">
    <source>
        <dbReference type="ARBA" id="ARBA00006936"/>
    </source>
</evidence>
<accession>A0A7J8AVR5</accession>
<evidence type="ECO:0000313" key="5">
    <source>
        <dbReference type="EMBL" id="KAF6390379.1"/>
    </source>
</evidence>
<dbReference type="AlphaFoldDB" id="A0A7J8AVR5"/>
<comment type="similarity">
    <text evidence="2">Belongs to the alpha-ketoglutarate dehydrogenase family.</text>
</comment>
<dbReference type="Proteomes" id="UP000585614">
    <property type="component" value="Unassembled WGS sequence"/>
</dbReference>
<gene>
    <name evidence="5" type="ORF">mRhiFer1_007944</name>
</gene>
<dbReference type="InterPro" id="IPR011603">
    <property type="entry name" value="2oxoglutarate_DH_E1"/>
</dbReference>
<protein>
    <submittedName>
        <fullName evidence="5">Uncharacterized protein</fullName>
    </submittedName>
</protein>
<reference evidence="5 6" key="1">
    <citation type="journal article" date="2020" name="Nature">
        <title>Six reference-quality genomes reveal evolution of bat adaptations.</title>
        <authorList>
            <person name="Jebb D."/>
            <person name="Huang Z."/>
            <person name="Pippel M."/>
            <person name="Hughes G.M."/>
            <person name="Lavrichenko K."/>
            <person name="Devanna P."/>
            <person name="Winkler S."/>
            <person name="Jermiin L.S."/>
            <person name="Skirmuntt E.C."/>
            <person name="Katzourakis A."/>
            <person name="Burkitt-Gray L."/>
            <person name="Ray D.A."/>
            <person name="Sullivan K.A.M."/>
            <person name="Roscito J.G."/>
            <person name="Kirilenko B.M."/>
            <person name="Davalos L.M."/>
            <person name="Corthals A.P."/>
            <person name="Power M.L."/>
            <person name="Jones G."/>
            <person name="Ransome R.D."/>
            <person name="Dechmann D.K.N."/>
            <person name="Locatelli A.G."/>
            <person name="Puechmaille S.J."/>
            <person name="Fedrigo O."/>
            <person name="Jarvis E.D."/>
            <person name="Hiller M."/>
            <person name="Vernes S.C."/>
            <person name="Myers E.W."/>
            <person name="Teeling E.C."/>
        </authorList>
    </citation>
    <scope>NUCLEOTIDE SEQUENCE [LARGE SCALE GENOMIC DNA]</scope>
    <source>
        <strain evidence="5">MRhiFer1</strain>
        <tissue evidence="5">Lung</tissue>
    </source>
</reference>
<keyword evidence="4" id="KW-0786">Thiamine pyrophosphate</keyword>
<name>A0A7J8AVR5_RHIFE</name>
<evidence type="ECO:0000256" key="1">
    <source>
        <dbReference type="ARBA" id="ARBA00001964"/>
    </source>
</evidence>
<organism evidence="5 6">
    <name type="scientific">Rhinolophus ferrumequinum</name>
    <name type="common">Greater horseshoe bat</name>
    <dbReference type="NCBI Taxonomy" id="59479"/>
    <lineage>
        <taxon>Eukaryota</taxon>
        <taxon>Metazoa</taxon>
        <taxon>Chordata</taxon>
        <taxon>Craniata</taxon>
        <taxon>Vertebrata</taxon>
        <taxon>Euteleostomi</taxon>
        <taxon>Mammalia</taxon>
        <taxon>Eutheria</taxon>
        <taxon>Laurasiatheria</taxon>
        <taxon>Chiroptera</taxon>
        <taxon>Yinpterochiroptera</taxon>
        <taxon>Rhinolophoidea</taxon>
        <taxon>Rhinolophidae</taxon>
        <taxon>Rhinolophinae</taxon>
        <taxon>Rhinolophus</taxon>
    </lineage>
</organism>
<evidence type="ECO:0000256" key="4">
    <source>
        <dbReference type="ARBA" id="ARBA00023052"/>
    </source>
</evidence>
<dbReference type="PANTHER" id="PTHR23152:SF4">
    <property type="entry name" value="2-OXOADIPATE DEHYDROGENASE COMPLEX COMPONENT E1"/>
    <property type="match status" value="1"/>
</dbReference>
<dbReference type="PANTHER" id="PTHR23152">
    <property type="entry name" value="2-OXOGLUTARATE DEHYDROGENASE"/>
    <property type="match status" value="1"/>
</dbReference>
<sequence>MAVEGLMDPVAEREKKLMSRAVKGSQKRPSLLVASAAPRSLDQEIKGNIGSATVAAARWTLGRTPLLLPGHGYQTERGVYGYRLRKPESREPRGGLARAPVDHGLARLVTVYCEHGHKAANISPLFTGQVLQENVPEIQALSQEEKEWFAKRFEELKKETLTTEERTHLSKLMLESQEFDHFLATKFATVKRYGG</sequence>
<dbReference type="EMBL" id="JACAGC010000001">
    <property type="protein sequence ID" value="KAF6390379.1"/>
    <property type="molecule type" value="Genomic_DNA"/>
</dbReference>
<keyword evidence="3" id="KW-0560">Oxidoreductase</keyword>
<comment type="caution">
    <text evidence="5">The sequence shown here is derived from an EMBL/GenBank/DDBJ whole genome shotgun (WGS) entry which is preliminary data.</text>
</comment>
<dbReference type="Gene3D" id="3.40.50.970">
    <property type="match status" value="1"/>
</dbReference>
<evidence type="ECO:0000313" key="6">
    <source>
        <dbReference type="Proteomes" id="UP000585614"/>
    </source>
</evidence>
<proteinExistence type="inferred from homology"/>
<comment type="cofactor">
    <cofactor evidence="1">
        <name>thiamine diphosphate</name>
        <dbReference type="ChEBI" id="CHEBI:58937"/>
    </cofactor>
</comment>
<dbReference type="GO" id="GO:0030976">
    <property type="term" value="F:thiamine pyrophosphate binding"/>
    <property type="evidence" value="ECO:0007669"/>
    <property type="project" value="InterPro"/>
</dbReference>
<dbReference type="GO" id="GO:0016624">
    <property type="term" value="F:oxidoreductase activity, acting on the aldehyde or oxo group of donors, disulfide as acceptor"/>
    <property type="evidence" value="ECO:0007669"/>
    <property type="project" value="InterPro"/>
</dbReference>